<name>A0A517NUB3_9BACT</name>
<gene>
    <name evidence="1" type="ORF">K239x_26700</name>
</gene>
<dbReference type="PROSITE" id="PS00141">
    <property type="entry name" value="ASP_PROTEASE"/>
    <property type="match status" value="1"/>
</dbReference>
<accession>A0A517NUB3</accession>
<protein>
    <submittedName>
        <fullName evidence="1">Uncharacterized protein</fullName>
    </submittedName>
</protein>
<evidence type="ECO:0000313" key="2">
    <source>
        <dbReference type="Proteomes" id="UP000319817"/>
    </source>
</evidence>
<reference evidence="1 2" key="1">
    <citation type="submission" date="2019-02" db="EMBL/GenBank/DDBJ databases">
        <title>Deep-cultivation of Planctomycetes and their phenomic and genomic characterization uncovers novel biology.</title>
        <authorList>
            <person name="Wiegand S."/>
            <person name="Jogler M."/>
            <person name="Boedeker C."/>
            <person name="Pinto D."/>
            <person name="Vollmers J."/>
            <person name="Rivas-Marin E."/>
            <person name="Kohn T."/>
            <person name="Peeters S.H."/>
            <person name="Heuer A."/>
            <person name="Rast P."/>
            <person name="Oberbeckmann S."/>
            <person name="Bunk B."/>
            <person name="Jeske O."/>
            <person name="Meyerdierks A."/>
            <person name="Storesund J.E."/>
            <person name="Kallscheuer N."/>
            <person name="Luecker S."/>
            <person name="Lage O.M."/>
            <person name="Pohl T."/>
            <person name="Merkel B.J."/>
            <person name="Hornburger P."/>
            <person name="Mueller R.-W."/>
            <person name="Bruemmer F."/>
            <person name="Labrenz M."/>
            <person name="Spormann A.M."/>
            <person name="Op den Camp H."/>
            <person name="Overmann J."/>
            <person name="Amann R."/>
            <person name="Jetten M.S.M."/>
            <person name="Mascher T."/>
            <person name="Medema M.H."/>
            <person name="Devos D.P."/>
            <person name="Kaster A.-K."/>
            <person name="Ovreas L."/>
            <person name="Rohde M."/>
            <person name="Galperin M.Y."/>
            <person name="Jogler C."/>
        </authorList>
    </citation>
    <scope>NUCLEOTIDE SEQUENCE [LARGE SCALE GENOMIC DNA]</scope>
    <source>
        <strain evidence="1 2">K23_9</strain>
    </source>
</reference>
<dbReference type="AlphaFoldDB" id="A0A517NUB3"/>
<dbReference type="GO" id="GO:0004190">
    <property type="term" value="F:aspartic-type endopeptidase activity"/>
    <property type="evidence" value="ECO:0007669"/>
    <property type="project" value="InterPro"/>
</dbReference>
<sequence length="49" mass="5481">MKRNVKSSKDLGNNYVPFVADTGATISFVPYAPVSSTFHRPEYMFALLI</sequence>
<evidence type="ECO:0000313" key="1">
    <source>
        <dbReference type="EMBL" id="QDT10712.1"/>
    </source>
</evidence>
<dbReference type="Proteomes" id="UP000319817">
    <property type="component" value="Chromosome"/>
</dbReference>
<proteinExistence type="predicted"/>
<dbReference type="EMBL" id="CP036526">
    <property type="protein sequence ID" value="QDT10712.1"/>
    <property type="molecule type" value="Genomic_DNA"/>
</dbReference>
<dbReference type="InterPro" id="IPR001969">
    <property type="entry name" value="Aspartic_peptidase_AS"/>
</dbReference>
<organism evidence="1 2">
    <name type="scientific">Stieleria marina</name>
    <dbReference type="NCBI Taxonomy" id="1930275"/>
    <lineage>
        <taxon>Bacteria</taxon>
        <taxon>Pseudomonadati</taxon>
        <taxon>Planctomycetota</taxon>
        <taxon>Planctomycetia</taxon>
        <taxon>Pirellulales</taxon>
        <taxon>Pirellulaceae</taxon>
        <taxon>Stieleria</taxon>
    </lineage>
</organism>
<dbReference type="GO" id="GO:0006508">
    <property type="term" value="P:proteolysis"/>
    <property type="evidence" value="ECO:0007669"/>
    <property type="project" value="InterPro"/>
</dbReference>
<keyword evidence="2" id="KW-1185">Reference proteome</keyword>